<dbReference type="NCBIfam" id="TIGR01764">
    <property type="entry name" value="excise"/>
    <property type="match status" value="1"/>
</dbReference>
<dbReference type="Gene3D" id="3.30.70.270">
    <property type="match status" value="1"/>
</dbReference>
<dbReference type="GO" id="GO:0003677">
    <property type="term" value="F:DNA binding"/>
    <property type="evidence" value="ECO:0007669"/>
    <property type="project" value="InterPro"/>
</dbReference>
<evidence type="ECO:0000259" key="3">
    <source>
        <dbReference type="PROSITE" id="PS50887"/>
    </source>
</evidence>
<evidence type="ECO:0000259" key="4">
    <source>
        <dbReference type="PROSITE" id="PS51832"/>
    </source>
</evidence>
<sequence>MMEDLLTIEEIATILRLKLLTVYRWVESGKIRGIKIGKGWRFKKGEIERFLNDQESQAHHDCAVKFYQQGKANEAILSLKESISIYPEKKESCLLLSEIYFEKAKDNKEYIPLAEKSLRQILDFDPDNLEITSKLKILFSLHEMPVIENHNNINTKIKNLVQPMMKALTAYGDNDVFEEAYKIANSLSKMVEEKDAYLSGHSEKKSVYVAAIANELGLSHSQTRALQIAAFIYDVGKLYINEEILKKPGKLTEGEIKTIQSHSIVGEKIFRDVGLPDDILKCVRHHHESLDGKGYPDGLKGEDIPIGARIIKVVDAFGAMVSSRPYRGPLSFDGALSELRLGAGRDFDSRVIDAFSGAIAEERNLFRSVSRKNVKPKKVLIVDDEPWTAGAIKGSLEMEGFEAMTSQTGESALQKIYEIKPNLVILDVFLPDMDSHSLCRRLSRDPRTTNIPIVVISTAGSIDDEIAILESGADDYLPKPFNLRELVARINAHLRRIDHEKDANPLTGLSGTTCIESDILKRINDSSKKFGMIRIDLDNFKAFNDVYGFLHGDEVLKLVAEILREIIKTSGNEDDFIGHIGGDNFVVITSPDNVDMLSKQITSEFDRRIHSCYHKDDVQRGYILRDKERHSILTMSTECATNRDRDIYNYQDFERVANDMKCCVAK</sequence>
<dbReference type="Gene3D" id="6.10.250.690">
    <property type="match status" value="1"/>
</dbReference>
<dbReference type="AlphaFoldDB" id="A0A2M7P474"/>
<dbReference type="InterPro" id="IPR037522">
    <property type="entry name" value="HD_GYP_dom"/>
</dbReference>
<dbReference type="Pfam" id="PF12728">
    <property type="entry name" value="HTH_17"/>
    <property type="match status" value="1"/>
</dbReference>
<feature type="domain" description="Response regulatory" evidence="2">
    <location>
        <begin position="378"/>
        <end position="494"/>
    </location>
</feature>
<dbReference type="Gene3D" id="1.10.3210.10">
    <property type="entry name" value="Hypothetical protein af1432"/>
    <property type="match status" value="1"/>
</dbReference>
<organism evidence="5 6">
    <name type="scientific">Candidatus Desantisbacteria bacterium CG_4_10_14_3_um_filter_40_18</name>
    <dbReference type="NCBI Taxonomy" id="1974544"/>
    <lineage>
        <taxon>Bacteria</taxon>
        <taxon>Candidatus Desantisiibacteriota</taxon>
    </lineage>
</organism>
<feature type="domain" description="HD-GYP" evidence="4">
    <location>
        <begin position="176"/>
        <end position="371"/>
    </location>
</feature>
<evidence type="ECO:0008006" key="7">
    <source>
        <dbReference type="Google" id="ProtNLM"/>
    </source>
</evidence>
<dbReference type="InterPro" id="IPR010093">
    <property type="entry name" value="SinI_DNA-bd"/>
</dbReference>
<gene>
    <name evidence="5" type="ORF">COZ13_01905</name>
</gene>
<accession>A0A2M7P474</accession>
<feature type="modified residue" description="4-aspartylphosphate" evidence="1">
    <location>
        <position position="427"/>
    </location>
</feature>
<dbReference type="InterPro" id="IPR041657">
    <property type="entry name" value="HTH_17"/>
</dbReference>
<dbReference type="Pfam" id="PF00990">
    <property type="entry name" value="GGDEF"/>
    <property type="match status" value="1"/>
</dbReference>
<dbReference type="EMBL" id="PFKI01000060">
    <property type="protein sequence ID" value="PIY20088.1"/>
    <property type="molecule type" value="Genomic_DNA"/>
</dbReference>
<evidence type="ECO:0000256" key="1">
    <source>
        <dbReference type="PROSITE-ProRule" id="PRU00169"/>
    </source>
</evidence>
<dbReference type="PANTHER" id="PTHR45228:SF4">
    <property type="entry name" value="LIPOPROTEIN"/>
    <property type="match status" value="1"/>
</dbReference>
<dbReference type="CDD" id="cd01949">
    <property type="entry name" value="GGDEF"/>
    <property type="match status" value="1"/>
</dbReference>
<dbReference type="CDD" id="cd00077">
    <property type="entry name" value="HDc"/>
    <property type="match status" value="1"/>
</dbReference>
<dbReference type="InterPro" id="IPR000160">
    <property type="entry name" value="GGDEF_dom"/>
</dbReference>
<dbReference type="PROSITE" id="PS51832">
    <property type="entry name" value="HD_GYP"/>
    <property type="match status" value="1"/>
</dbReference>
<evidence type="ECO:0000259" key="2">
    <source>
        <dbReference type="PROSITE" id="PS50110"/>
    </source>
</evidence>
<dbReference type="SUPFAM" id="SSF109604">
    <property type="entry name" value="HD-domain/PDEase-like"/>
    <property type="match status" value="1"/>
</dbReference>
<evidence type="ECO:0000313" key="5">
    <source>
        <dbReference type="EMBL" id="PIY20088.1"/>
    </source>
</evidence>
<proteinExistence type="predicted"/>
<feature type="domain" description="GGDEF" evidence="3">
    <location>
        <begin position="528"/>
        <end position="666"/>
    </location>
</feature>
<dbReference type="PANTHER" id="PTHR45228">
    <property type="entry name" value="CYCLIC DI-GMP PHOSPHODIESTERASE TM_0186-RELATED"/>
    <property type="match status" value="1"/>
</dbReference>
<dbReference type="Pfam" id="PF00072">
    <property type="entry name" value="Response_reg"/>
    <property type="match status" value="1"/>
</dbReference>
<dbReference type="InterPro" id="IPR052020">
    <property type="entry name" value="Cyclic_di-GMP/3'3'-cGAMP_PDE"/>
</dbReference>
<name>A0A2M7P474_9BACT</name>
<dbReference type="SMART" id="SM00267">
    <property type="entry name" value="GGDEF"/>
    <property type="match status" value="1"/>
</dbReference>
<dbReference type="Pfam" id="PF13487">
    <property type="entry name" value="HD_5"/>
    <property type="match status" value="1"/>
</dbReference>
<dbReference type="Gene3D" id="1.25.40.10">
    <property type="entry name" value="Tetratricopeptide repeat domain"/>
    <property type="match status" value="1"/>
</dbReference>
<dbReference type="SUPFAM" id="SSF46955">
    <property type="entry name" value="Putative DNA-binding domain"/>
    <property type="match status" value="1"/>
</dbReference>
<dbReference type="SUPFAM" id="SSF55073">
    <property type="entry name" value="Nucleotide cyclase"/>
    <property type="match status" value="1"/>
</dbReference>
<dbReference type="InterPro" id="IPR003607">
    <property type="entry name" value="HD/PDEase_dom"/>
</dbReference>
<comment type="caution">
    <text evidence="5">The sequence shown here is derived from an EMBL/GenBank/DDBJ whole genome shotgun (WGS) entry which is preliminary data.</text>
</comment>
<dbReference type="PROSITE" id="PS50110">
    <property type="entry name" value="RESPONSE_REGULATORY"/>
    <property type="match status" value="1"/>
</dbReference>
<dbReference type="PROSITE" id="PS50887">
    <property type="entry name" value="GGDEF"/>
    <property type="match status" value="1"/>
</dbReference>
<dbReference type="SMART" id="SM00448">
    <property type="entry name" value="REC"/>
    <property type="match status" value="1"/>
</dbReference>
<dbReference type="NCBIfam" id="TIGR00254">
    <property type="entry name" value="GGDEF"/>
    <property type="match status" value="1"/>
</dbReference>
<dbReference type="SUPFAM" id="SSF52172">
    <property type="entry name" value="CheY-like"/>
    <property type="match status" value="1"/>
</dbReference>
<evidence type="ECO:0000313" key="6">
    <source>
        <dbReference type="Proteomes" id="UP000231028"/>
    </source>
</evidence>
<dbReference type="InterPro" id="IPR011990">
    <property type="entry name" value="TPR-like_helical_dom_sf"/>
</dbReference>
<keyword evidence="1" id="KW-0597">Phosphoprotein</keyword>
<dbReference type="Gene3D" id="3.40.50.2300">
    <property type="match status" value="1"/>
</dbReference>
<dbReference type="InterPro" id="IPR029787">
    <property type="entry name" value="Nucleotide_cyclase"/>
</dbReference>
<dbReference type="InterPro" id="IPR009061">
    <property type="entry name" value="DNA-bd_dom_put_sf"/>
</dbReference>
<dbReference type="Proteomes" id="UP000231028">
    <property type="component" value="Unassembled WGS sequence"/>
</dbReference>
<dbReference type="InterPro" id="IPR001789">
    <property type="entry name" value="Sig_transdc_resp-reg_receiver"/>
</dbReference>
<protein>
    <recommendedName>
        <fullName evidence="7">Diguanylate cyclase</fullName>
    </recommendedName>
</protein>
<dbReference type="SUPFAM" id="SSF48452">
    <property type="entry name" value="TPR-like"/>
    <property type="match status" value="1"/>
</dbReference>
<dbReference type="GO" id="GO:0000160">
    <property type="term" value="P:phosphorelay signal transduction system"/>
    <property type="evidence" value="ECO:0007669"/>
    <property type="project" value="InterPro"/>
</dbReference>
<reference evidence="6" key="1">
    <citation type="submission" date="2017-09" db="EMBL/GenBank/DDBJ databases">
        <title>Depth-based differentiation of microbial function through sediment-hosted aquifers and enrichment of novel symbionts in the deep terrestrial subsurface.</title>
        <authorList>
            <person name="Probst A.J."/>
            <person name="Ladd B."/>
            <person name="Jarett J.K."/>
            <person name="Geller-Mcgrath D.E."/>
            <person name="Sieber C.M.K."/>
            <person name="Emerson J.B."/>
            <person name="Anantharaman K."/>
            <person name="Thomas B.C."/>
            <person name="Malmstrom R."/>
            <person name="Stieglmeier M."/>
            <person name="Klingl A."/>
            <person name="Woyke T."/>
            <person name="Ryan C.M."/>
            <person name="Banfield J.F."/>
        </authorList>
    </citation>
    <scope>NUCLEOTIDE SEQUENCE [LARGE SCALE GENOMIC DNA]</scope>
</reference>
<dbReference type="InterPro" id="IPR043128">
    <property type="entry name" value="Rev_trsase/Diguanyl_cyclase"/>
</dbReference>
<dbReference type="InterPro" id="IPR011006">
    <property type="entry name" value="CheY-like_superfamily"/>
</dbReference>